<evidence type="ECO:0000313" key="2">
    <source>
        <dbReference type="EMBL" id="QED29263.1"/>
    </source>
</evidence>
<keyword evidence="3" id="KW-1185">Reference proteome</keyword>
<proteinExistence type="predicted"/>
<dbReference type="OrthoDB" id="9779263at2"/>
<dbReference type="CDD" id="cd04182">
    <property type="entry name" value="GT_2_like_f"/>
    <property type="match status" value="1"/>
</dbReference>
<dbReference type="Gene3D" id="3.90.550.10">
    <property type="entry name" value="Spore Coat Polysaccharide Biosynthesis Protein SpsA, Chain A"/>
    <property type="match status" value="1"/>
</dbReference>
<dbReference type="SUPFAM" id="SSF53448">
    <property type="entry name" value="Nucleotide-diphospho-sugar transferases"/>
    <property type="match status" value="1"/>
</dbReference>
<keyword evidence="2" id="KW-0808">Transferase</keyword>
<dbReference type="EMBL" id="CP042467">
    <property type="protein sequence ID" value="QED29263.1"/>
    <property type="molecule type" value="Genomic_DNA"/>
</dbReference>
<dbReference type="Pfam" id="PF12804">
    <property type="entry name" value="NTP_transf_3"/>
    <property type="match status" value="1"/>
</dbReference>
<dbReference type="PANTHER" id="PTHR43777">
    <property type="entry name" value="MOLYBDENUM COFACTOR CYTIDYLYLTRANSFERASE"/>
    <property type="match status" value="1"/>
</dbReference>
<evidence type="ECO:0000313" key="3">
    <source>
        <dbReference type="Proteomes" id="UP000321595"/>
    </source>
</evidence>
<gene>
    <name evidence="2" type="ORF">FRD01_18895</name>
</gene>
<dbReference type="AlphaFoldDB" id="A0A5B8XZ58"/>
<accession>A0A5B8XZ58</accession>
<reference evidence="2 3" key="1">
    <citation type="submission" date="2019-08" db="EMBL/GenBank/DDBJ databases">
        <authorList>
            <person name="Liang Q."/>
        </authorList>
    </citation>
    <scope>NUCLEOTIDE SEQUENCE [LARGE SCALE GENOMIC DNA]</scope>
    <source>
        <strain evidence="2 3">V1718</strain>
    </source>
</reference>
<evidence type="ECO:0000259" key="1">
    <source>
        <dbReference type="Pfam" id="PF12804"/>
    </source>
</evidence>
<protein>
    <submittedName>
        <fullName evidence="2">Nucleotidyltransferase family protein</fullName>
    </submittedName>
</protein>
<dbReference type="PANTHER" id="PTHR43777:SF1">
    <property type="entry name" value="MOLYBDENUM COFACTOR CYTIDYLYLTRANSFERASE"/>
    <property type="match status" value="1"/>
</dbReference>
<dbReference type="KEGG" id="bbae:FRD01_18895"/>
<sequence>MPKPVFLILAAGGSTRLGRPKQLLRLKGETLVARAVRVVEEAGAIPVVVLGAREEDVRRQIGSALWVVNPDWQAGMATSILAGLDFLDVKFPGAPVGIALTDQPAIGATHLSALVEAISEVDIACTHYPTGPGVPAIFAPNALSLLREVEGDRGAREILRQELHLNRYTMKVFENWDTLDIDEQDEWDKFLGSNE</sequence>
<dbReference type="InterPro" id="IPR029044">
    <property type="entry name" value="Nucleotide-diphossugar_trans"/>
</dbReference>
<dbReference type="Proteomes" id="UP000321595">
    <property type="component" value="Chromosome"/>
</dbReference>
<dbReference type="RefSeq" id="WP_146962496.1">
    <property type="nucleotide sequence ID" value="NZ_CP042467.1"/>
</dbReference>
<dbReference type="InterPro" id="IPR025877">
    <property type="entry name" value="MobA-like_NTP_Trfase"/>
</dbReference>
<dbReference type="GO" id="GO:0016779">
    <property type="term" value="F:nucleotidyltransferase activity"/>
    <property type="evidence" value="ECO:0007669"/>
    <property type="project" value="UniProtKB-ARBA"/>
</dbReference>
<feature type="domain" description="MobA-like NTP transferase" evidence="1">
    <location>
        <begin position="7"/>
        <end position="162"/>
    </location>
</feature>
<name>A0A5B8XZ58_9DELT</name>
<organism evidence="2 3">
    <name type="scientific">Microvenator marinus</name>
    <dbReference type="NCBI Taxonomy" id="2600177"/>
    <lineage>
        <taxon>Bacteria</taxon>
        <taxon>Deltaproteobacteria</taxon>
        <taxon>Bradymonadales</taxon>
        <taxon>Microvenatoraceae</taxon>
        <taxon>Microvenator</taxon>
    </lineage>
</organism>